<dbReference type="InterPro" id="IPR036869">
    <property type="entry name" value="J_dom_sf"/>
</dbReference>
<dbReference type="PROSITE" id="PS50076">
    <property type="entry name" value="DNAJ_2"/>
    <property type="match status" value="1"/>
</dbReference>
<dbReference type="OMA" id="MNEVERQ"/>
<dbReference type="EMBL" id="LK391707">
    <property type="protein sequence ID" value="CDR94806.1"/>
    <property type="molecule type" value="Genomic_DNA"/>
</dbReference>
<protein>
    <submittedName>
        <fullName evidence="4">DnaJ domain containing protein, putative</fullName>
    </submittedName>
</protein>
<name>A0A061D240_BABBI</name>
<dbReference type="InterPro" id="IPR001623">
    <property type="entry name" value="DnaJ_domain"/>
</dbReference>
<dbReference type="RefSeq" id="XP_012766992.1">
    <property type="nucleotide sequence ID" value="XM_012911538.1"/>
</dbReference>
<dbReference type="VEuPathDB" id="PiroplasmaDB:BBBOND_0111040"/>
<reference evidence="5" key="1">
    <citation type="journal article" date="2014" name="Nucleic Acids Res.">
        <title>The evolutionary dynamics of variant antigen genes in Babesia reveal a history of genomic innovation underlying host-parasite interaction.</title>
        <authorList>
            <person name="Jackson A.P."/>
            <person name="Otto T.D."/>
            <person name="Darby A."/>
            <person name="Ramaprasad A."/>
            <person name="Xia D."/>
            <person name="Echaide I.E."/>
            <person name="Farber M."/>
            <person name="Gahlot S."/>
            <person name="Gamble J."/>
            <person name="Gupta D."/>
            <person name="Gupta Y."/>
            <person name="Jackson L."/>
            <person name="Malandrin L."/>
            <person name="Malas T.B."/>
            <person name="Moussa E."/>
            <person name="Nair M."/>
            <person name="Reid A.J."/>
            <person name="Sanders M."/>
            <person name="Sharma J."/>
            <person name="Tracey A."/>
            <person name="Quail M.A."/>
            <person name="Weir W."/>
            <person name="Wastling J.M."/>
            <person name="Hall N."/>
            <person name="Willadsen P."/>
            <person name="Lingelbach K."/>
            <person name="Shiels B."/>
            <person name="Tait A."/>
            <person name="Berriman M."/>
            <person name="Allred D.R."/>
            <person name="Pain A."/>
        </authorList>
    </citation>
    <scope>NUCLEOTIDE SEQUENCE [LARGE SCALE GENOMIC DNA]</scope>
    <source>
        <strain evidence="5">Bond</strain>
    </source>
</reference>
<dbReference type="Gene3D" id="1.10.287.110">
    <property type="entry name" value="DnaJ domain"/>
    <property type="match status" value="1"/>
</dbReference>
<feature type="region of interest" description="Disordered" evidence="1">
    <location>
        <begin position="295"/>
        <end position="322"/>
    </location>
</feature>
<gene>
    <name evidence="4" type="ORF">BBBOND_0111040</name>
</gene>
<evidence type="ECO:0000256" key="2">
    <source>
        <dbReference type="SAM" id="Phobius"/>
    </source>
</evidence>
<accession>A0A061D240</accession>
<dbReference type="Proteomes" id="UP000033188">
    <property type="component" value="Chromosome 1"/>
</dbReference>
<dbReference type="AlphaFoldDB" id="A0A061D240"/>
<keyword evidence="5" id="KW-1185">Reference proteome</keyword>
<evidence type="ECO:0000313" key="5">
    <source>
        <dbReference type="Proteomes" id="UP000033188"/>
    </source>
</evidence>
<dbReference type="OrthoDB" id="360190at2759"/>
<feature type="transmembrane region" description="Helical" evidence="2">
    <location>
        <begin position="129"/>
        <end position="152"/>
    </location>
</feature>
<keyword evidence="2" id="KW-1133">Transmembrane helix</keyword>
<dbReference type="SUPFAM" id="SSF46565">
    <property type="entry name" value="Chaperone J-domain"/>
    <property type="match status" value="1"/>
</dbReference>
<feature type="domain" description="J" evidence="3">
    <location>
        <begin position="58"/>
        <end position="117"/>
    </location>
</feature>
<dbReference type="GeneID" id="24563347"/>
<organism evidence="4 5">
    <name type="scientific">Babesia bigemina</name>
    <dbReference type="NCBI Taxonomy" id="5866"/>
    <lineage>
        <taxon>Eukaryota</taxon>
        <taxon>Sar</taxon>
        <taxon>Alveolata</taxon>
        <taxon>Apicomplexa</taxon>
        <taxon>Aconoidasida</taxon>
        <taxon>Piroplasmida</taxon>
        <taxon>Babesiidae</taxon>
        <taxon>Babesia</taxon>
    </lineage>
</organism>
<dbReference type="KEGG" id="bbig:BBBOND_0111040"/>
<evidence type="ECO:0000259" key="3">
    <source>
        <dbReference type="PROSITE" id="PS50076"/>
    </source>
</evidence>
<feature type="transmembrane region" description="Helical" evidence="2">
    <location>
        <begin position="208"/>
        <end position="225"/>
    </location>
</feature>
<keyword evidence="2" id="KW-0812">Transmembrane</keyword>
<keyword evidence="2" id="KW-0472">Membrane</keyword>
<proteinExistence type="predicted"/>
<evidence type="ECO:0000256" key="1">
    <source>
        <dbReference type="SAM" id="MobiDB-lite"/>
    </source>
</evidence>
<sequence>MSLNTLVGHHLLGAAVTHTLLPETGYAATRLGRKIRFSIVALIISALLWRELPDDSETLYGMVGLPTNATQYNIVTQHSKIKAEMQDNASMENADKIKEAFQILMNEEKRRGYDRFGDVQSSLFADADLHVVATVLSLAFHALSCIMCIAFFSSNQFALSRYFMFLYSAIAFALEMECRFVKNSSFFKNIYYVNELLPFQQVALMRRIAPSVALLLNLVCAYFFVDMDKFHLFLWHSAVSTNRAIIEKMTDVVDATNYVRTLPSHSTAGLRTPTSPAQKVMWHFTAQVPHDAIVDTPQAGGSDEEGKSEGGKSSGSSSKSANAVKEILDSMNEVERQKIAELLKITSSNRRPANNWYSVMQSSAVLVGIFLVVKYCFG</sequence>
<feature type="transmembrane region" description="Helical" evidence="2">
    <location>
        <begin position="356"/>
        <end position="377"/>
    </location>
</feature>
<evidence type="ECO:0000313" key="4">
    <source>
        <dbReference type="EMBL" id="CDR94806.1"/>
    </source>
</evidence>
<feature type="transmembrane region" description="Helical" evidence="2">
    <location>
        <begin position="35"/>
        <end position="52"/>
    </location>
</feature>